<accession>A0ABS8C484</accession>
<reference evidence="1 2" key="1">
    <citation type="submission" date="2021-10" db="EMBL/GenBank/DDBJ databases">
        <title>Alishewanella koreense sp. nov. isolated from seawater of southwestern coast in South Korea and the proposal for the reclassification of Rheinheimera perlucida and Rheinheimera tuosuensis as Arsukibacterium perlucida and Arsukibacterium tuosuensis.</title>
        <authorList>
            <person name="Kim K.H."/>
            <person name="Ruan W."/>
            <person name="Kim K.R."/>
            <person name="Baek J.H."/>
            <person name="Jeon C.O."/>
        </authorList>
    </citation>
    <scope>NUCLEOTIDE SEQUENCE [LARGE SCALE GENOMIC DNA]</scope>
    <source>
        <strain evidence="1 2">16-MA</strain>
    </source>
</reference>
<keyword evidence="2" id="KW-1185">Reference proteome</keyword>
<dbReference type="InterPro" id="IPR031982">
    <property type="entry name" value="PilE-like"/>
</dbReference>
<evidence type="ECO:0000313" key="2">
    <source>
        <dbReference type="Proteomes" id="UP000633814"/>
    </source>
</evidence>
<name>A0ABS8C484_9ALTE</name>
<proteinExistence type="predicted"/>
<comment type="caution">
    <text evidence="1">The sequence shown here is derived from an EMBL/GenBank/DDBJ whole genome shotgun (WGS) entry which is preliminary data.</text>
</comment>
<organism evidence="1 2">
    <name type="scientific">Alishewanella maricola</name>
    <dbReference type="NCBI Taxonomy" id="2795740"/>
    <lineage>
        <taxon>Bacteria</taxon>
        <taxon>Pseudomonadati</taxon>
        <taxon>Pseudomonadota</taxon>
        <taxon>Gammaproteobacteria</taxon>
        <taxon>Alteromonadales</taxon>
        <taxon>Alteromonadaceae</taxon>
        <taxon>Alishewanella</taxon>
    </lineage>
</organism>
<dbReference type="SUPFAM" id="SSF54523">
    <property type="entry name" value="Pili subunits"/>
    <property type="match status" value="1"/>
</dbReference>
<dbReference type="Proteomes" id="UP000633814">
    <property type="component" value="Unassembled WGS sequence"/>
</dbReference>
<dbReference type="EMBL" id="JAEINI020000005">
    <property type="protein sequence ID" value="MCB5227092.1"/>
    <property type="molecule type" value="Genomic_DNA"/>
</dbReference>
<dbReference type="Gene3D" id="3.30.700.50">
    <property type="match status" value="1"/>
</dbReference>
<protein>
    <submittedName>
        <fullName evidence="1">Type IV pilin protein</fullName>
    </submittedName>
</protein>
<gene>
    <name evidence="1" type="ORF">JAO78_009730</name>
</gene>
<evidence type="ECO:0000313" key="1">
    <source>
        <dbReference type="EMBL" id="MCB5227092.1"/>
    </source>
</evidence>
<dbReference type="InterPro" id="IPR045584">
    <property type="entry name" value="Pilin-like"/>
</dbReference>
<dbReference type="Pfam" id="PF16732">
    <property type="entry name" value="ComP_DUS"/>
    <property type="match status" value="1"/>
</dbReference>
<sequence>MSAIAYPSYTNYVLRSNRAAATACLVEQAQLMERTYTQNMSYNPAGFVLPNTQCQQELATRYAFALSTITARTFTLTATPTSIQSGDGCGALTLNQAGQKGANGEVSAAAVQSCW</sequence>